<evidence type="ECO:0000313" key="3">
    <source>
        <dbReference type="Proteomes" id="UP001519363"/>
    </source>
</evidence>
<evidence type="ECO:0000313" key="2">
    <source>
        <dbReference type="EMBL" id="MBP2478062.1"/>
    </source>
</evidence>
<evidence type="ECO:0000259" key="1">
    <source>
        <dbReference type="PROSITE" id="PS50943"/>
    </source>
</evidence>
<dbReference type="SUPFAM" id="SSF47413">
    <property type="entry name" value="lambda repressor-like DNA-binding domains"/>
    <property type="match status" value="1"/>
</dbReference>
<comment type="caution">
    <text evidence="2">The sequence shown here is derived from an EMBL/GenBank/DDBJ whole genome shotgun (WGS) entry which is preliminary data.</text>
</comment>
<dbReference type="SMART" id="SM00530">
    <property type="entry name" value="HTH_XRE"/>
    <property type="match status" value="1"/>
</dbReference>
<feature type="domain" description="HTH cro/C1-type" evidence="1">
    <location>
        <begin position="41"/>
        <end position="83"/>
    </location>
</feature>
<keyword evidence="3" id="KW-1185">Reference proteome</keyword>
<dbReference type="Proteomes" id="UP001519363">
    <property type="component" value="Unassembled WGS sequence"/>
</dbReference>
<name>A0ABS5ANU1_9PSEU</name>
<reference evidence="2 3" key="1">
    <citation type="submission" date="2021-03" db="EMBL/GenBank/DDBJ databases">
        <title>Sequencing the genomes of 1000 actinobacteria strains.</title>
        <authorList>
            <person name="Klenk H.-P."/>
        </authorList>
    </citation>
    <scope>NUCLEOTIDE SEQUENCE [LARGE SCALE GENOMIC DNA]</scope>
    <source>
        <strain evidence="2 3">DSM 44580</strain>
    </source>
</reference>
<dbReference type="RefSeq" id="WP_158103723.1">
    <property type="nucleotide sequence ID" value="NZ_JAGIOO010000001.1"/>
</dbReference>
<dbReference type="InterPro" id="IPR001387">
    <property type="entry name" value="Cro/C1-type_HTH"/>
</dbReference>
<dbReference type="CDD" id="cd00093">
    <property type="entry name" value="HTH_XRE"/>
    <property type="match status" value="1"/>
</dbReference>
<dbReference type="Gene3D" id="1.10.260.40">
    <property type="entry name" value="lambda repressor-like DNA-binding domains"/>
    <property type="match status" value="1"/>
</dbReference>
<protein>
    <submittedName>
        <fullName evidence="2">Transcriptional regulator with XRE-family HTH domain</fullName>
    </submittedName>
</protein>
<dbReference type="PROSITE" id="PS50943">
    <property type="entry name" value="HTH_CROC1"/>
    <property type="match status" value="1"/>
</dbReference>
<organism evidence="2 3">
    <name type="scientific">Crossiella equi</name>
    <dbReference type="NCBI Taxonomy" id="130796"/>
    <lineage>
        <taxon>Bacteria</taxon>
        <taxon>Bacillati</taxon>
        <taxon>Actinomycetota</taxon>
        <taxon>Actinomycetes</taxon>
        <taxon>Pseudonocardiales</taxon>
        <taxon>Pseudonocardiaceae</taxon>
        <taxon>Crossiella</taxon>
    </lineage>
</organism>
<dbReference type="Pfam" id="PF01381">
    <property type="entry name" value="HTH_3"/>
    <property type="match status" value="1"/>
</dbReference>
<proteinExistence type="predicted"/>
<sequence length="157" mass="16504">MEEREVPGQRASDGGTAARSAFVERLRYLLEHHPGGPHSPADVAAGTGLSQSGIYALLSPRANPTVETMATLAAFFGVPIGYFVDEQIAERTRAELGLLSRLKDAGAQKVALRATTPGAMETASLPELLDLIGAAVEQARRLKETDGPARPDGSPAE</sequence>
<dbReference type="EMBL" id="JAGIOO010000001">
    <property type="protein sequence ID" value="MBP2478062.1"/>
    <property type="molecule type" value="Genomic_DNA"/>
</dbReference>
<accession>A0ABS5ANU1</accession>
<dbReference type="InterPro" id="IPR010982">
    <property type="entry name" value="Lambda_DNA-bd_dom_sf"/>
</dbReference>
<gene>
    <name evidence="2" type="ORF">JOF53_006934</name>
</gene>